<gene>
    <name evidence="2" type="ORF">ABID24_003351</name>
</gene>
<dbReference type="InterPro" id="IPR000073">
    <property type="entry name" value="AB_hydrolase_1"/>
</dbReference>
<reference evidence="2 3" key="1">
    <citation type="submission" date="2024-06" db="EMBL/GenBank/DDBJ databases">
        <title>Genomic Encyclopedia of Type Strains, Phase IV (KMG-IV): sequencing the most valuable type-strain genomes for metagenomic binning, comparative biology and taxonomic classification.</title>
        <authorList>
            <person name="Goeker M."/>
        </authorList>
    </citation>
    <scope>NUCLEOTIDE SEQUENCE [LARGE SCALE GENOMIC DNA]</scope>
    <source>
        <strain evidence="2 3">DSM 29492</strain>
    </source>
</reference>
<feature type="domain" description="AB hydrolase-1" evidence="1">
    <location>
        <begin position="27"/>
        <end position="250"/>
    </location>
</feature>
<name>A0ABV2M7P0_9FIRM</name>
<evidence type="ECO:0000313" key="3">
    <source>
        <dbReference type="Proteomes" id="UP001549106"/>
    </source>
</evidence>
<evidence type="ECO:0000259" key="1">
    <source>
        <dbReference type="Pfam" id="PF00561"/>
    </source>
</evidence>
<comment type="caution">
    <text evidence="2">The sequence shown here is derived from an EMBL/GenBank/DDBJ whole genome shotgun (WGS) entry which is preliminary data.</text>
</comment>
<accession>A0ABV2M7P0</accession>
<dbReference type="Gene3D" id="3.40.50.1820">
    <property type="entry name" value="alpha/beta hydrolase"/>
    <property type="match status" value="1"/>
</dbReference>
<sequence length="275" mass="31837">MQHKTILSQGGTVHYWIARNDNVSDCIVFTHGVTADHTMFEKQIPYFSDNYTIILWDVPMHGLSKPYQKFTYQDTAEILHSILQKENIQKTFLVGMSMGGYPSQHFAALYPDMVKGFVALDTTPLGLKYYSKSDLWWLKQVVPMAKCFTTNLLRKSMALSVSESRYSYQKMLSMLKPLSKAEIIQQMRIAYEYFIVENKDVNFSFPILILVGEKDSTGKVKAYCKEWAKQTGYPLHFIKQAKHFANGDNPEQVNKEIEKFIIETVHKERKNYAVL</sequence>
<proteinExistence type="predicted"/>
<dbReference type="Proteomes" id="UP001549106">
    <property type="component" value="Unassembled WGS sequence"/>
</dbReference>
<dbReference type="InterPro" id="IPR029058">
    <property type="entry name" value="AB_hydrolase_fold"/>
</dbReference>
<dbReference type="Pfam" id="PF00561">
    <property type="entry name" value="Abhydrolase_1"/>
    <property type="match status" value="1"/>
</dbReference>
<keyword evidence="3" id="KW-1185">Reference proteome</keyword>
<dbReference type="InterPro" id="IPR050266">
    <property type="entry name" value="AB_hydrolase_sf"/>
</dbReference>
<dbReference type="SUPFAM" id="SSF53474">
    <property type="entry name" value="alpha/beta-Hydrolases"/>
    <property type="match status" value="1"/>
</dbReference>
<dbReference type="RefSeq" id="WP_129182105.1">
    <property type="nucleotide sequence ID" value="NZ_BAABXP010000002.1"/>
</dbReference>
<organism evidence="2 3">
    <name type="scientific">Blautia caecimuris</name>
    <dbReference type="NCBI Taxonomy" id="1796615"/>
    <lineage>
        <taxon>Bacteria</taxon>
        <taxon>Bacillati</taxon>
        <taxon>Bacillota</taxon>
        <taxon>Clostridia</taxon>
        <taxon>Lachnospirales</taxon>
        <taxon>Lachnospiraceae</taxon>
        <taxon>Blautia</taxon>
    </lineage>
</organism>
<evidence type="ECO:0000313" key="2">
    <source>
        <dbReference type="EMBL" id="MET3752089.1"/>
    </source>
</evidence>
<dbReference type="PANTHER" id="PTHR43798">
    <property type="entry name" value="MONOACYLGLYCEROL LIPASE"/>
    <property type="match status" value="1"/>
</dbReference>
<dbReference type="EMBL" id="JBEPMJ010000036">
    <property type="protein sequence ID" value="MET3752089.1"/>
    <property type="molecule type" value="Genomic_DNA"/>
</dbReference>
<protein>
    <submittedName>
        <fullName evidence="2">Pimeloyl-ACP methyl ester carboxylesterase</fullName>
    </submittedName>
</protein>